<organism evidence="6 7">
    <name type="scientific">Legionella erythra</name>
    <dbReference type="NCBI Taxonomy" id="448"/>
    <lineage>
        <taxon>Bacteria</taxon>
        <taxon>Pseudomonadati</taxon>
        <taxon>Pseudomonadota</taxon>
        <taxon>Gammaproteobacteria</taxon>
        <taxon>Legionellales</taxon>
        <taxon>Legionellaceae</taxon>
        <taxon>Legionella</taxon>
    </lineage>
</organism>
<gene>
    <name evidence="6" type="ORF">Lery_0347</name>
</gene>
<keyword evidence="3" id="KW-0732">Signal</keyword>
<evidence type="ECO:0000256" key="4">
    <source>
        <dbReference type="RuleBase" id="RU003744"/>
    </source>
</evidence>
<evidence type="ECO:0000259" key="5">
    <source>
        <dbReference type="SMART" id="SM00062"/>
    </source>
</evidence>
<dbReference type="RefSeq" id="WP_082657095.1">
    <property type="nucleotide sequence ID" value="NZ_CAAAHY010000001.1"/>
</dbReference>
<dbReference type="InterPro" id="IPR018313">
    <property type="entry name" value="SBP_3_CS"/>
</dbReference>
<dbReference type="OrthoDB" id="9768183at2"/>
<dbReference type="PATRIC" id="fig|448.7.peg.363"/>
<dbReference type="PROSITE" id="PS01039">
    <property type="entry name" value="SBP_BACTERIAL_3"/>
    <property type="match status" value="1"/>
</dbReference>
<dbReference type="AlphaFoldDB" id="A0A0W0TVH0"/>
<evidence type="ECO:0000256" key="2">
    <source>
        <dbReference type="ARBA" id="ARBA00010333"/>
    </source>
</evidence>
<dbReference type="Proteomes" id="UP000054773">
    <property type="component" value="Unassembled WGS sequence"/>
</dbReference>
<dbReference type="STRING" id="448.Lery_0347"/>
<evidence type="ECO:0000256" key="1">
    <source>
        <dbReference type="ARBA" id="ARBA00004196"/>
    </source>
</evidence>
<evidence type="ECO:0000313" key="6">
    <source>
        <dbReference type="EMBL" id="KTC99446.1"/>
    </source>
</evidence>
<evidence type="ECO:0000313" key="7">
    <source>
        <dbReference type="Proteomes" id="UP000054773"/>
    </source>
</evidence>
<protein>
    <submittedName>
        <fullName evidence="6">Arginine ABC transporter substrate-binding protein</fullName>
    </submittedName>
</protein>
<comment type="caution">
    <text evidence="6">The sequence shown here is derived from an EMBL/GenBank/DDBJ whole genome shotgun (WGS) entry which is preliminary data.</text>
</comment>
<feature type="domain" description="Solute-binding protein family 3/N-terminal" evidence="5">
    <location>
        <begin position="24"/>
        <end position="245"/>
    </location>
</feature>
<comment type="subcellular location">
    <subcellularLocation>
        <location evidence="1">Cell envelope</location>
    </subcellularLocation>
</comment>
<reference evidence="6 7" key="1">
    <citation type="submission" date="2015-11" db="EMBL/GenBank/DDBJ databases">
        <title>Genomic analysis of 38 Legionella species identifies large and diverse effector repertoires.</title>
        <authorList>
            <person name="Burstein D."/>
            <person name="Amaro F."/>
            <person name="Zusman T."/>
            <person name="Lifshitz Z."/>
            <person name="Cohen O."/>
            <person name="Gilbert J.A."/>
            <person name="Pupko T."/>
            <person name="Shuman H.A."/>
            <person name="Segal G."/>
        </authorList>
    </citation>
    <scope>NUCLEOTIDE SEQUENCE [LARGE SCALE GENOMIC DNA]</scope>
    <source>
        <strain evidence="6 7">SE-32A-C8</strain>
    </source>
</reference>
<evidence type="ECO:0000256" key="3">
    <source>
        <dbReference type="ARBA" id="ARBA00022729"/>
    </source>
</evidence>
<accession>A0A0W0TVH0</accession>
<proteinExistence type="inferred from homology"/>
<dbReference type="EMBL" id="LNYA01000003">
    <property type="protein sequence ID" value="KTC99446.1"/>
    <property type="molecule type" value="Genomic_DNA"/>
</dbReference>
<comment type="similarity">
    <text evidence="2 4">Belongs to the bacterial solute-binding protein 3 family.</text>
</comment>
<dbReference type="Pfam" id="PF00497">
    <property type="entry name" value="SBP_bac_3"/>
    <property type="match status" value="1"/>
</dbReference>
<dbReference type="InterPro" id="IPR001638">
    <property type="entry name" value="Solute-binding_3/MltF_N"/>
</dbReference>
<dbReference type="Gene3D" id="3.40.190.10">
    <property type="entry name" value="Periplasmic binding protein-like II"/>
    <property type="match status" value="2"/>
</dbReference>
<keyword evidence="7" id="KW-1185">Reference proteome</keyword>
<dbReference type="PANTHER" id="PTHR35936:SF19">
    <property type="entry name" value="AMINO-ACID-BINDING PROTEIN YXEM-RELATED"/>
    <property type="match status" value="1"/>
</dbReference>
<dbReference type="PANTHER" id="PTHR35936">
    <property type="entry name" value="MEMBRANE-BOUND LYTIC MUREIN TRANSGLYCOSYLASE F"/>
    <property type="match status" value="1"/>
</dbReference>
<dbReference type="GO" id="GO:0030313">
    <property type="term" value="C:cell envelope"/>
    <property type="evidence" value="ECO:0007669"/>
    <property type="project" value="UniProtKB-SubCell"/>
</dbReference>
<dbReference type="SUPFAM" id="SSF53850">
    <property type="entry name" value="Periplasmic binding protein-like II"/>
    <property type="match status" value="1"/>
</dbReference>
<dbReference type="SMART" id="SM00062">
    <property type="entry name" value="PBPb"/>
    <property type="match status" value="1"/>
</dbReference>
<name>A0A0W0TVH0_LEGER</name>
<sequence length="251" mass="28438">MMMTTWTRLILAVVIFFTLPAEAKVKIGTPIFDPPFVMNDSHFVNTGFDVDLMQRICSRLKWECEFVTMPKQRLLEALGSGEIDYAMGALAITPERETQFLFTIPYFLSSGGFIVMAKSPLTSINPLAGKRIGVMEGTVYADYLLHHPELKVDLQVYSNIGGLVEAMKTDKIDAAFINYYSVLYLEHQYPGIVESLKESIKVGYGMGIATRRGNEKEVQQMNAIITEFENDGTFVMLYNYYFTFFAKDAMK</sequence>